<evidence type="ECO:0000259" key="4">
    <source>
        <dbReference type="Pfam" id="PF00535"/>
    </source>
</evidence>
<reference evidence="5 6" key="1">
    <citation type="submission" date="2017-07" db="EMBL/GenBank/DDBJ databases">
        <title>Virgibacillus sp. LM2416.</title>
        <authorList>
            <person name="Tak E.J."/>
            <person name="Bae J.-W."/>
        </authorList>
    </citation>
    <scope>NUCLEOTIDE SEQUENCE [LARGE SCALE GENOMIC DNA]</scope>
    <source>
        <strain evidence="5 6">LM2416</strain>
    </source>
</reference>
<dbReference type="KEGG" id="vil:CFK37_16910"/>
<evidence type="ECO:0000256" key="2">
    <source>
        <dbReference type="ARBA" id="ARBA00022676"/>
    </source>
</evidence>
<evidence type="ECO:0000256" key="3">
    <source>
        <dbReference type="ARBA" id="ARBA00022679"/>
    </source>
</evidence>
<dbReference type="InterPro" id="IPR001173">
    <property type="entry name" value="Glyco_trans_2-like"/>
</dbReference>
<dbReference type="GO" id="GO:0016757">
    <property type="term" value="F:glycosyltransferase activity"/>
    <property type="evidence" value="ECO:0007669"/>
    <property type="project" value="UniProtKB-KW"/>
</dbReference>
<evidence type="ECO:0000313" key="6">
    <source>
        <dbReference type="Proteomes" id="UP000198312"/>
    </source>
</evidence>
<dbReference type="OrthoDB" id="396512at2"/>
<gene>
    <name evidence="5" type="ORF">CFK37_16910</name>
</gene>
<organism evidence="5 6">
    <name type="scientific">Virgibacillus phasianinus</name>
    <dbReference type="NCBI Taxonomy" id="2017483"/>
    <lineage>
        <taxon>Bacteria</taxon>
        <taxon>Bacillati</taxon>
        <taxon>Bacillota</taxon>
        <taxon>Bacilli</taxon>
        <taxon>Bacillales</taxon>
        <taxon>Bacillaceae</taxon>
        <taxon>Virgibacillus</taxon>
    </lineage>
</organism>
<dbReference type="Gene3D" id="3.90.550.10">
    <property type="entry name" value="Spore Coat Polysaccharide Biosynthesis Protein SpsA, Chain A"/>
    <property type="match status" value="1"/>
</dbReference>
<evidence type="ECO:0000313" key="5">
    <source>
        <dbReference type="EMBL" id="ASK63717.1"/>
    </source>
</evidence>
<dbReference type="Pfam" id="PF00535">
    <property type="entry name" value="Glycos_transf_2"/>
    <property type="match status" value="1"/>
</dbReference>
<dbReference type="AlphaFoldDB" id="A0A220U6G6"/>
<feature type="domain" description="Glycosyltransferase 2-like" evidence="4">
    <location>
        <begin position="6"/>
        <end position="124"/>
    </location>
</feature>
<dbReference type="SUPFAM" id="SSF53448">
    <property type="entry name" value="Nucleotide-diphospho-sugar transferases"/>
    <property type="match status" value="1"/>
</dbReference>
<keyword evidence="6" id="KW-1185">Reference proteome</keyword>
<dbReference type="PANTHER" id="PTHR22916">
    <property type="entry name" value="GLYCOSYLTRANSFERASE"/>
    <property type="match status" value="1"/>
</dbReference>
<keyword evidence="3 5" id="KW-0808">Transferase</keyword>
<dbReference type="InterPro" id="IPR029044">
    <property type="entry name" value="Nucleotide-diphossugar_trans"/>
</dbReference>
<dbReference type="RefSeq" id="WP_089062976.1">
    <property type="nucleotide sequence ID" value="NZ_CP022315.1"/>
</dbReference>
<comment type="similarity">
    <text evidence="1">Belongs to the glycosyltransferase 2 family.</text>
</comment>
<dbReference type="EMBL" id="CP022315">
    <property type="protein sequence ID" value="ASK63717.1"/>
    <property type="molecule type" value="Genomic_DNA"/>
</dbReference>
<name>A0A220U6G6_9BACI</name>
<accession>A0A220U6G6</accession>
<dbReference type="CDD" id="cd00761">
    <property type="entry name" value="Glyco_tranf_GTA_type"/>
    <property type="match status" value="1"/>
</dbReference>
<dbReference type="PANTHER" id="PTHR22916:SF51">
    <property type="entry name" value="GLYCOSYLTRANSFERASE EPSH-RELATED"/>
    <property type="match status" value="1"/>
</dbReference>
<dbReference type="Proteomes" id="UP000198312">
    <property type="component" value="Chromosome"/>
</dbReference>
<evidence type="ECO:0000256" key="1">
    <source>
        <dbReference type="ARBA" id="ARBA00006739"/>
    </source>
</evidence>
<sequence>MNPLVSIIVPVYNCESYISECLDSILFQTYSNIEVLIINDGSIDDTEKNIMSYLKRDLRIKYFFQENRGPSEARNIGISNSNGKFIVFVDADDTIDSTYVECLFNRMDSLNSDLVCCGYKDISVYGQVEYNDFNFENTNSIHSIMELVCKGTGGVLWGKIYKKEIITKNKLKMNKELFMNEDLVFVLQYVSVCKSFSFLNKHLYNYNRLNQNSITAKSDISYINNFISVCMHIEKIFECVNLERQKQNKIITKKIQDILIKIVEQQSGNIEKGETKEAILNVTHIIEMNYINTRIDNFETHSLLYKPYIVLLKKKYILLALYYGNLVIKLKRIKNKLVRR</sequence>
<keyword evidence="2" id="KW-0328">Glycosyltransferase</keyword>
<protein>
    <submittedName>
        <fullName evidence="5">Glycosyl transferase</fullName>
    </submittedName>
</protein>
<proteinExistence type="inferred from homology"/>